<dbReference type="Proteomes" id="UP000198393">
    <property type="component" value="Unassembled WGS sequence"/>
</dbReference>
<protein>
    <submittedName>
        <fullName evidence="2">Rod shape-determining protein MreD</fullName>
    </submittedName>
</protein>
<gene>
    <name evidence="2" type="ORF">SAMN05421640_0330</name>
</gene>
<proteinExistence type="predicted"/>
<keyword evidence="1" id="KW-0472">Membrane</keyword>
<keyword evidence="1" id="KW-0812">Transmembrane</keyword>
<name>A0A239EU55_EKHLU</name>
<feature type="transmembrane region" description="Helical" evidence="1">
    <location>
        <begin position="50"/>
        <end position="69"/>
    </location>
</feature>
<dbReference type="RefSeq" id="WP_089355104.1">
    <property type="nucleotide sequence ID" value="NZ_FZPD01000001.1"/>
</dbReference>
<accession>A0A239EU55</accession>
<dbReference type="AlphaFoldDB" id="A0A239EU55"/>
<evidence type="ECO:0000313" key="2">
    <source>
        <dbReference type="EMBL" id="SNS48185.1"/>
    </source>
</evidence>
<dbReference type="EMBL" id="FZPD01000001">
    <property type="protein sequence ID" value="SNS48185.1"/>
    <property type="molecule type" value="Genomic_DNA"/>
</dbReference>
<sequence>MNRVSIKEQILNLILLLLVQLPLVHRITLFDKSFGFFYVGFLLLLPRTWNRSYLMVIGFFSGLLVDVFTNTPGIHASASVFIMFIRNFWLNIVNDDFQELTNLNTETLKKTGFIYFTLPLIFIHHLLIFFIENGGFHLFWMVLSKVFFSTIFSGVIIFVINLAIAPNKRRA</sequence>
<reference evidence="2 3" key="1">
    <citation type="submission" date="2017-06" db="EMBL/GenBank/DDBJ databases">
        <authorList>
            <person name="Kim H.J."/>
            <person name="Triplett B.A."/>
        </authorList>
    </citation>
    <scope>NUCLEOTIDE SEQUENCE [LARGE SCALE GENOMIC DNA]</scope>
    <source>
        <strain evidence="2 3">DSM 19307</strain>
    </source>
</reference>
<keyword evidence="3" id="KW-1185">Reference proteome</keyword>
<organism evidence="2 3">
    <name type="scientific">Ekhidna lutea</name>
    <dbReference type="NCBI Taxonomy" id="447679"/>
    <lineage>
        <taxon>Bacteria</taxon>
        <taxon>Pseudomonadati</taxon>
        <taxon>Bacteroidota</taxon>
        <taxon>Cytophagia</taxon>
        <taxon>Cytophagales</taxon>
        <taxon>Reichenbachiellaceae</taxon>
        <taxon>Ekhidna</taxon>
    </lineage>
</organism>
<dbReference type="OrthoDB" id="1132160at2"/>
<feature type="transmembrane region" description="Helical" evidence="1">
    <location>
        <begin position="138"/>
        <end position="164"/>
    </location>
</feature>
<evidence type="ECO:0000313" key="3">
    <source>
        <dbReference type="Proteomes" id="UP000198393"/>
    </source>
</evidence>
<feature type="transmembrane region" description="Helical" evidence="1">
    <location>
        <begin position="113"/>
        <end position="131"/>
    </location>
</feature>
<evidence type="ECO:0000256" key="1">
    <source>
        <dbReference type="SAM" id="Phobius"/>
    </source>
</evidence>
<keyword evidence="1" id="KW-1133">Transmembrane helix</keyword>